<keyword evidence="1" id="KW-0732">Signal</keyword>
<proteinExistence type="predicted"/>
<dbReference type="AlphaFoldDB" id="A0A6G1HSE0"/>
<gene>
    <name evidence="2" type="ORF">EJ06DRAFT_557869</name>
</gene>
<keyword evidence="3" id="KW-1185">Reference proteome</keyword>
<dbReference type="EMBL" id="ML996699">
    <property type="protein sequence ID" value="KAF2398655.1"/>
    <property type="molecule type" value="Genomic_DNA"/>
</dbReference>
<feature type="chain" id="PRO_5026175700" evidence="1">
    <location>
        <begin position="18"/>
        <end position="450"/>
    </location>
</feature>
<reference evidence="2" key="1">
    <citation type="journal article" date="2020" name="Stud. Mycol.">
        <title>101 Dothideomycetes genomes: a test case for predicting lifestyles and emergence of pathogens.</title>
        <authorList>
            <person name="Haridas S."/>
            <person name="Albert R."/>
            <person name="Binder M."/>
            <person name="Bloem J."/>
            <person name="Labutti K."/>
            <person name="Salamov A."/>
            <person name="Andreopoulos B."/>
            <person name="Baker S."/>
            <person name="Barry K."/>
            <person name="Bills G."/>
            <person name="Bluhm B."/>
            <person name="Cannon C."/>
            <person name="Castanera R."/>
            <person name="Culley D."/>
            <person name="Daum C."/>
            <person name="Ezra D."/>
            <person name="Gonzalez J."/>
            <person name="Henrissat B."/>
            <person name="Kuo A."/>
            <person name="Liang C."/>
            <person name="Lipzen A."/>
            <person name="Lutzoni F."/>
            <person name="Magnuson J."/>
            <person name="Mondo S."/>
            <person name="Nolan M."/>
            <person name="Ohm R."/>
            <person name="Pangilinan J."/>
            <person name="Park H.-J."/>
            <person name="Ramirez L."/>
            <person name="Alfaro M."/>
            <person name="Sun H."/>
            <person name="Tritt A."/>
            <person name="Yoshinaga Y."/>
            <person name="Zwiers L.-H."/>
            <person name="Turgeon B."/>
            <person name="Goodwin S."/>
            <person name="Spatafora J."/>
            <person name="Crous P."/>
            <person name="Grigoriev I."/>
        </authorList>
    </citation>
    <scope>NUCLEOTIDE SEQUENCE</scope>
    <source>
        <strain evidence="2">CBS 262.69</strain>
    </source>
</reference>
<protein>
    <submittedName>
        <fullName evidence="2">Uncharacterized protein</fullName>
    </submittedName>
</protein>
<accession>A0A6G1HSE0</accession>
<name>A0A6G1HSE0_9PEZI</name>
<evidence type="ECO:0000313" key="2">
    <source>
        <dbReference type="EMBL" id="KAF2398655.1"/>
    </source>
</evidence>
<organism evidence="2 3">
    <name type="scientific">Trichodelitschia bisporula</name>
    <dbReference type="NCBI Taxonomy" id="703511"/>
    <lineage>
        <taxon>Eukaryota</taxon>
        <taxon>Fungi</taxon>
        <taxon>Dikarya</taxon>
        <taxon>Ascomycota</taxon>
        <taxon>Pezizomycotina</taxon>
        <taxon>Dothideomycetes</taxon>
        <taxon>Dothideomycetes incertae sedis</taxon>
        <taxon>Phaeotrichales</taxon>
        <taxon>Phaeotrichaceae</taxon>
        <taxon>Trichodelitschia</taxon>
    </lineage>
</organism>
<sequence length="450" mass="49950">MRLRTLLVSLCVYAVTAVPVEQTAEARFAKTNVLNTLLQSLPSRSRMILEARLQNASPALKSKLGLSDLNKRQSDPVTVALLGSLLNEVQLWNTPRPTSPVPEVQTSKSPLLNGATRHKIRYGPYRIPPTSEKNLESQLTHTSGLTDTIKVNAKKPCTGDCILLRLGASLEYADGTVAKQANGAWLHHAVVLNFGFQVRDAVCPDGLQGYMEHLFETGNERTDIDFTLQNSSIKSGYHLRAGDTFLINTELMNMEDKEKWTWLTLTYDVIDGFPAEYKEGKVVWTSIGPPRCSGVPDVNPFGQTNLTKSQQPVRTVFTEYSIPWVSRKNGWIMGSNGHMHDGGTSTEVFKNDQRICISYPHYSMGGHGMGGMGHDKRQLRAGNHTNTDIEHIDVQEGCFYTDPVPIKKGDSLYIRANYDFTAHAGMKNKKGELDEVMGIVGSLIAFDYPY</sequence>
<dbReference type="OrthoDB" id="4142625at2759"/>
<feature type="signal peptide" evidence="1">
    <location>
        <begin position="1"/>
        <end position="17"/>
    </location>
</feature>
<evidence type="ECO:0000256" key="1">
    <source>
        <dbReference type="SAM" id="SignalP"/>
    </source>
</evidence>
<dbReference type="Proteomes" id="UP000799640">
    <property type="component" value="Unassembled WGS sequence"/>
</dbReference>
<evidence type="ECO:0000313" key="3">
    <source>
        <dbReference type="Proteomes" id="UP000799640"/>
    </source>
</evidence>